<reference evidence="1" key="1">
    <citation type="submission" date="2020-02" db="EMBL/GenBank/DDBJ databases">
        <authorList>
            <person name="Meier V. D."/>
        </authorList>
    </citation>
    <scope>NUCLEOTIDE SEQUENCE</scope>
    <source>
        <strain evidence="1">AVDCRST_MAG89</strain>
    </source>
</reference>
<dbReference type="AlphaFoldDB" id="A0A6J4LIR5"/>
<proteinExistence type="predicted"/>
<gene>
    <name evidence="1" type="ORF">AVDCRST_MAG89-2280</name>
</gene>
<dbReference type="EMBL" id="CADCTV010000485">
    <property type="protein sequence ID" value="CAA9334065.1"/>
    <property type="molecule type" value="Genomic_DNA"/>
</dbReference>
<sequence length="61" mass="6405">MPRAACAPIPARFSRVILPAWRRVSRRWLPAAFARGDSGLGGAVPWMAYNLNSGVPGAGGA</sequence>
<accession>A0A6J4LIR5</accession>
<protein>
    <submittedName>
        <fullName evidence="1">Uncharacterized protein</fullName>
    </submittedName>
</protein>
<organism evidence="1">
    <name type="scientific">uncultured Gemmatimonadota bacterium</name>
    <dbReference type="NCBI Taxonomy" id="203437"/>
    <lineage>
        <taxon>Bacteria</taxon>
        <taxon>Pseudomonadati</taxon>
        <taxon>Gemmatimonadota</taxon>
        <taxon>environmental samples</taxon>
    </lineage>
</organism>
<name>A0A6J4LIR5_9BACT</name>
<evidence type="ECO:0000313" key="1">
    <source>
        <dbReference type="EMBL" id="CAA9334065.1"/>
    </source>
</evidence>